<evidence type="ECO:0000313" key="1">
    <source>
        <dbReference type="EMBL" id="CAG9331734.1"/>
    </source>
</evidence>
<protein>
    <submittedName>
        <fullName evidence="1">Uncharacterized protein</fullName>
    </submittedName>
</protein>
<organism evidence="1 2">
    <name type="scientific">Blepharisma stoltei</name>
    <dbReference type="NCBI Taxonomy" id="1481888"/>
    <lineage>
        <taxon>Eukaryota</taxon>
        <taxon>Sar</taxon>
        <taxon>Alveolata</taxon>
        <taxon>Ciliophora</taxon>
        <taxon>Postciliodesmatophora</taxon>
        <taxon>Heterotrichea</taxon>
        <taxon>Heterotrichida</taxon>
        <taxon>Blepharismidae</taxon>
        <taxon>Blepharisma</taxon>
    </lineage>
</organism>
<gene>
    <name evidence="1" type="ORF">BSTOLATCC_MIC53797</name>
</gene>
<accession>A0AAU9K409</accession>
<dbReference type="EMBL" id="CAJZBQ010000053">
    <property type="protein sequence ID" value="CAG9331734.1"/>
    <property type="molecule type" value="Genomic_DNA"/>
</dbReference>
<keyword evidence="2" id="KW-1185">Reference proteome</keyword>
<sequence length="168" mass="19369">MMSPAFYENSKQNAHEISSLHNEVQASQILNSMFTDNMLENFDSSLQLGKLSSCISSNSFEGSLFSDTYDAKDEVIIEAIRSKENSILDKEFSANHSVINIDDSKDNIDDFREPSQIMKEIMNFEKDSEKRFPEILPNLLIEKEEIKHRWLCNACFLDPQDKNRCIAF</sequence>
<evidence type="ECO:0000313" key="2">
    <source>
        <dbReference type="Proteomes" id="UP001162131"/>
    </source>
</evidence>
<proteinExistence type="predicted"/>
<name>A0AAU9K409_9CILI</name>
<dbReference type="AlphaFoldDB" id="A0AAU9K409"/>
<reference evidence="1" key="1">
    <citation type="submission" date="2021-09" db="EMBL/GenBank/DDBJ databases">
        <authorList>
            <consortium name="AG Swart"/>
            <person name="Singh M."/>
            <person name="Singh A."/>
            <person name="Seah K."/>
            <person name="Emmerich C."/>
        </authorList>
    </citation>
    <scope>NUCLEOTIDE SEQUENCE</scope>
    <source>
        <strain evidence="1">ATCC30299</strain>
    </source>
</reference>
<comment type="caution">
    <text evidence="1">The sequence shown here is derived from an EMBL/GenBank/DDBJ whole genome shotgun (WGS) entry which is preliminary data.</text>
</comment>
<dbReference type="Proteomes" id="UP001162131">
    <property type="component" value="Unassembled WGS sequence"/>
</dbReference>